<dbReference type="OrthoDB" id="2678365at2"/>
<comment type="caution">
    <text evidence="1">The sequence shown here is derived from an EMBL/GenBank/DDBJ whole genome shotgun (WGS) entry which is preliminary data.</text>
</comment>
<name>A0A2S8FKF7_9BACT</name>
<dbReference type="RefSeq" id="WP_105331657.1">
    <property type="nucleotide sequence ID" value="NZ_PUHY01000012.1"/>
</dbReference>
<evidence type="ECO:0000313" key="2">
    <source>
        <dbReference type="Proteomes" id="UP000238322"/>
    </source>
</evidence>
<protein>
    <submittedName>
        <fullName evidence="1">Uncharacterized protein</fullName>
    </submittedName>
</protein>
<accession>A0A2S8FKF7</accession>
<evidence type="ECO:0000313" key="1">
    <source>
        <dbReference type="EMBL" id="PQO32646.1"/>
    </source>
</evidence>
<sequence length="218" mass="24568">MEYDAAKAELIRHAGITDDFYDSGFLGCLRPYNGIKACNFHSVIEALLSVGESIARPKLIERELVEAVFVITVKARNWAITDGSMLVRNQLISNEDREQMRAWIEIIEFIMLDLLQGQSSHDCIDRYCEYVAEFGWGENDAFFIPLLAAAIETEDVGDRLQGLCAAVAKLGPKGAIILSSLRRARQREWKWYEPHDRCTAEMRHFIDQAVAAVGGKSI</sequence>
<dbReference type="EMBL" id="PUHY01000012">
    <property type="protein sequence ID" value="PQO32646.1"/>
    <property type="molecule type" value="Genomic_DNA"/>
</dbReference>
<gene>
    <name evidence="1" type="ORF">C5Y83_20805</name>
</gene>
<organism evidence="1 2">
    <name type="scientific">Blastopirellula marina</name>
    <dbReference type="NCBI Taxonomy" id="124"/>
    <lineage>
        <taxon>Bacteria</taxon>
        <taxon>Pseudomonadati</taxon>
        <taxon>Planctomycetota</taxon>
        <taxon>Planctomycetia</taxon>
        <taxon>Pirellulales</taxon>
        <taxon>Pirellulaceae</taxon>
        <taxon>Blastopirellula</taxon>
    </lineage>
</organism>
<dbReference type="Proteomes" id="UP000238322">
    <property type="component" value="Unassembled WGS sequence"/>
</dbReference>
<reference evidence="1 2" key="1">
    <citation type="submission" date="2018-02" db="EMBL/GenBank/DDBJ databases">
        <title>Comparative genomes isolates from brazilian mangrove.</title>
        <authorList>
            <person name="Araujo J.E."/>
            <person name="Taketani R.G."/>
            <person name="Silva M.C.P."/>
            <person name="Loureco M.V."/>
            <person name="Andreote F.D."/>
        </authorList>
    </citation>
    <scope>NUCLEOTIDE SEQUENCE [LARGE SCALE GENOMIC DNA]</scope>
    <source>
        <strain evidence="1 2">Hex-1 MGV</strain>
    </source>
</reference>
<proteinExistence type="predicted"/>
<dbReference type="AlphaFoldDB" id="A0A2S8FKF7"/>